<reference evidence="2 3" key="1">
    <citation type="submission" date="2018-01" db="EMBL/GenBank/DDBJ databases">
        <authorList>
            <person name="Gaut B.S."/>
            <person name="Morton B.R."/>
            <person name="Clegg M.T."/>
            <person name="Duvall M.R."/>
        </authorList>
    </citation>
    <scope>NUCLEOTIDE SEQUENCE [LARGE SCALE GENOMIC DNA]</scope>
    <source>
        <strain evidence="2">GP69</strain>
    </source>
</reference>
<evidence type="ECO:0000313" key="3">
    <source>
        <dbReference type="Proteomes" id="UP000236311"/>
    </source>
</evidence>
<protein>
    <submittedName>
        <fullName evidence="2">KAP family P-loop domain protein</fullName>
    </submittedName>
</protein>
<dbReference type="Gene3D" id="3.40.50.300">
    <property type="entry name" value="P-loop containing nucleotide triphosphate hydrolases"/>
    <property type="match status" value="1"/>
</dbReference>
<dbReference type="Pfam" id="PF07693">
    <property type="entry name" value="KAP_NTPase"/>
    <property type="match status" value="1"/>
</dbReference>
<dbReference type="InterPro" id="IPR011646">
    <property type="entry name" value="KAP_P-loop"/>
</dbReference>
<dbReference type="SUPFAM" id="SSF52540">
    <property type="entry name" value="P-loop containing nucleoside triphosphate hydrolases"/>
    <property type="match status" value="1"/>
</dbReference>
<dbReference type="RefSeq" id="WP_172455290.1">
    <property type="nucleotide sequence ID" value="NZ_JANJZD010000052.1"/>
</dbReference>
<dbReference type="Proteomes" id="UP000236311">
    <property type="component" value="Unassembled WGS sequence"/>
</dbReference>
<dbReference type="EMBL" id="OFSM01000046">
    <property type="protein sequence ID" value="SOY32328.1"/>
    <property type="molecule type" value="Genomic_DNA"/>
</dbReference>
<dbReference type="AlphaFoldDB" id="A0A2K4ZPB0"/>
<proteinExistence type="predicted"/>
<accession>A0A2K4ZPB0</accession>
<feature type="domain" description="KAP NTPase" evidence="1">
    <location>
        <begin position="28"/>
        <end position="273"/>
    </location>
</feature>
<evidence type="ECO:0000259" key="1">
    <source>
        <dbReference type="Pfam" id="PF07693"/>
    </source>
</evidence>
<gene>
    <name evidence="2" type="ORF">AMURIS_05086</name>
</gene>
<organism evidence="2 3">
    <name type="scientific">Acetatifactor muris</name>
    <dbReference type="NCBI Taxonomy" id="879566"/>
    <lineage>
        <taxon>Bacteria</taxon>
        <taxon>Bacillati</taxon>
        <taxon>Bacillota</taxon>
        <taxon>Clostridia</taxon>
        <taxon>Lachnospirales</taxon>
        <taxon>Lachnospiraceae</taxon>
        <taxon>Acetatifactor</taxon>
    </lineage>
</organism>
<name>A0A2K4ZPB0_9FIRM</name>
<evidence type="ECO:0000313" key="2">
    <source>
        <dbReference type="EMBL" id="SOY32328.1"/>
    </source>
</evidence>
<keyword evidence="3" id="KW-1185">Reference proteome</keyword>
<sequence length="441" mass="51516">MKKLAEEATMENVLESIKENKYNRSQDVMDFIMALEQIEENMFISLDAKWGAGKTFYVRQIEQTLDYLTRKAKKINIEENVEIAFSKNPLGSLQLKHTYFPVYYNAWLYDNHGDPLMSLILNITKACECYYDENLSGNTLSDKIISLIDSFSFSIGCIQVGSNFGNVKEKFSGRDILSVVKTEEEIRDKVKEIFDSIITENVQKLVIFIDELDRCRPSFAIEMLERIKHYFDDDRIIFVASVNKEQLIHTITRYYGDGFDSTTYLNKFFDVNVCFPEIDNSFREADEEDENKSLLYKISDELSDYYKLTFRDYLIYKQRIHSIRSKQVNGDVMQGILFSVFVSIIVMLDIVDIAEKQKFMSAESNILDELFMQIPTLYRIACRLGNSNDLSDECYREGYLEIQKVYHFAFSNRKEILRYDGKIGMHTNFKEMCVGICNGFK</sequence>
<dbReference type="InterPro" id="IPR027417">
    <property type="entry name" value="P-loop_NTPase"/>
</dbReference>